<dbReference type="EMBL" id="KN834438">
    <property type="protein sequence ID" value="KIK10767.1"/>
    <property type="molecule type" value="Genomic_DNA"/>
</dbReference>
<evidence type="ECO:0000313" key="2">
    <source>
        <dbReference type="Proteomes" id="UP000054018"/>
    </source>
</evidence>
<dbReference type="InterPro" id="IPR041078">
    <property type="entry name" value="Plavaka"/>
</dbReference>
<dbReference type="STRING" id="765257.A0A0C9YK66"/>
<dbReference type="AlphaFoldDB" id="A0A0C9YK66"/>
<name>A0A0C9YK66_9AGAM</name>
<sequence length="417" mass="47848">MYYRTGHPCDSLGNFLLAGHPAEPLADTQPNDWSPYSSRLEFELADFLFTRSQMSAANINELLTLWNTSLLSTGGRPIFRDSGEMYKTIDRTPLGDVQWEIFSTSYTGERPTENVPPWMNDTYDIWFRNPKEVIHNMLSRPDFSDDIDYRPFREYESATDSRQWEDFMSGDWAWKQADIISRDPATHGSTFIPIILGSDKTTVSVATGQNDYYPLYLSIGNIRNKVRRAHRNGVVLIAFLAIPHTDKEHASTDAFRRFRRQLFHVSLTYILLDLKPGMTEPTVMRFGDGHYRRIVFGLGPYIADYEEQVLLACIVCLAVRQALDTDALYRSREHAEALIEEFDLKNLRDEYGIVGDIIVSISLIHQQTRHSPSSFPAVPDPSRLFVHLIPESQAFQAFYVSHSSCPALQFQTFCLYI</sequence>
<evidence type="ECO:0000313" key="1">
    <source>
        <dbReference type="EMBL" id="KIK10767.1"/>
    </source>
</evidence>
<reference evidence="2" key="2">
    <citation type="submission" date="2015-01" db="EMBL/GenBank/DDBJ databases">
        <title>Evolutionary Origins and Diversification of the Mycorrhizal Mutualists.</title>
        <authorList>
            <consortium name="DOE Joint Genome Institute"/>
            <consortium name="Mycorrhizal Genomics Consortium"/>
            <person name="Kohler A."/>
            <person name="Kuo A."/>
            <person name="Nagy L.G."/>
            <person name="Floudas D."/>
            <person name="Copeland A."/>
            <person name="Barry K.W."/>
            <person name="Cichocki N."/>
            <person name="Veneault-Fourrey C."/>
            <person name="LaButti K."/>
            <person name="Lindquist E.A."/>
            <person name="Lipzen A."/>
            <person name="Lundell T."/>
            <person name="Morin E."/>
            <person name="Murat C."/>
            <person name="Riley R."/>
            <person name="Ohm R."/>
            <person name="Sun H."/>
            <person name="Tunlid A."/>
            <person name="Henrissat B."/>
            <person name="Grigoriev I.V."/>
            <person name="Hibbett D.S."/>
            <person name="Martin F."/>
        </authorList>
    </citation>
    <scope>NUCLEOTIDE SEQUENCE [LARGE SCALE GENOMIC DNA]</scope>
    <source>
        <strain evidence="2">441</strain>
    </source>
</reference>
<dbReference type="Pfam" id="PF18759">
    <property type="entry name" value="Plavaka"/>
    <property type="match status" value="1"/>
</dbReference>
<dbReference type="OrthoDB" id="3199698at2759"/>
<keyword evidence="2" id="KW-1185">Reference proteome</keyword>
<accession>A0A0C9YK66</accession>
<dbReference type="HOGENOM" id="CLU_006344_14_0_1"/>
<proteinExistence type="predicted"/>
<organism evidence="1 2">
    <name type="scientific">Pisolithus microcarpus 441</name>
    <dbReference type="NCBI Taxonomy" id="765257"/>
    <lineage>
        <taxon>Eukaryota</taxon>
        <taxon>Fungi</taxon>
        <taxon>Dikarya</taxon>
        <taxon>Basidiomycota</taxon>
        <taxon>Agaricomycotina</taxon>
        <taxon>Agaricomycetes</taxon>
        <taxon>Agaricomycetidae</taxon>
        <taxon>Boletales</taxon>
        <taxon>Sclerodermatineae</taxon>
        <taxon>Pisolithaceae</taxon>
        <taxon>Pisolithus</taxon>
    </lineage>
</organism>
<gene>
    <name evidence="1" type="ORF">PISMIDRAFT_123948</name>
</gene>
<reference evidence="1 2" key="1">
    <citation type="submission" date="2014-04" db="EMBL/GenBank/DDBJ databases">
        <authorList>
            <consortium name="DOE Joint Genome Institute"/>
            <person name="Kuo A."/>
            <person name="Kohler A."/>
            <person name="Costa M.D."/>
            <person name="Nagy L.G."/>
            <person name="Floudas D."/>
            <person name="Copeland A."/>
            <person name="Barry K.W."/>
            <person name="Cichocki N."/>
            <person name="Veneault-Fourrey C."/>
            <person name="LaButti K."/>
            <person name="Lindquist E.A."/>
            <person name="Lipzen A."/>
            <person name="Lundell T."/>
            <person name="Morin E."/>
            <person name="Murat C."/>
            <person name="Sun H."/>
            <person name="Tunlid A."/>
            <person name="Henrissat B."/>
            <person name="Grigoriev I.V."/>
            <person name="Hibbett D.S."/>
            <person name="Martin F."/>
            <person name="Nordberg H.P."/>
            <person name="Cantor M.N."/>
            <person name="Hua S.X."/>
        </authorList>
    </citation>
    <scope>NUCLEOTIDE SEQUENCE [LARGE SCALE GENOMIC DNA]</scope>
    <source>
        <strain evidence="1 2">441</strain>
    </source>
</reference>
<protein>
    <submittedName>
        <fullName evidence="1">Unplaced genomic scaffold scaffold_754, whole genome shotgun sequence</fullName>
    </submittedName>
</protein>
<dbReference type="Proteomes" id="UP000054018">
    <property type="component" value="Unassembled WGS sequence"/>
</dbReference>